<evidence type="ECO:0000256" key="4">
    <source>
        <dbReference type="ARBA" id="ARBA00023163"/>
    </source>
</evidence>
<dbReference type="Pfam" id="PF00196">
    <property type="entry name" value="GerE"/>
    <property type="match status" value="1"/>
</dbReference>
<dbReference type="InterPro" id="IPR011006">
    <property type="entry name" value="CheY-like_superfamily"/>
</dbReference>
<protein>
    <submittedName>
        <fullName evidence="8">Response regulator transcription factor</fullName>
    </submittedName>
</protein>
<dbReference type="Proteomes" id="UP001149140">
    <property type="component" value="Unassembled WGS sequence"/>
</dbReference>
<keyword evidence="3" id="KW-0238">DNA-binding</keyword>
<dbReference type="PROSITE" id="PS50110">
    <property type="entry name" value="RESPONSE_REGULATORY"/>
    <property type="match status" value="1"/>
</dbReference>
<feature type="domain" description="HTH luxR-type" evidence="6">
    <location>
        <begin position="144"/>
        <end position="209"/>
    </location>
</feature>
<dbReference type="SUPFAM" id="SSF52172">
    <property type="entry name" value="CheY-like"/>
    <property type="match status" value="1"/>
</dbReference>
<gene>
    <name evidence="8" type="ORF">OM076_31205</name>
</gene>
<dbReference type="CDD" id="cd06170">
    <property type="entry name" value="LuxR_C_like"/>
    <property type="match status" value="1"/>
</dbReference>
<reference evidence="8" key="1">
    <citation type="submission" date="2022-10" db="EMBL/GenBank/DDBJ databases">
        <title>The WGS of Solirubrobacter ginsenosidimutans DSM 21036.</title>
        <authorList>
            <person name="Jiang Z."/>
        </authorList>
    </citation>
    <scope>NUCLEOTIDE SEQUENCE</scope>
    <source>
        <strain evidence="8">DSM 21036</strain>
    </source>
</reference>
<evidence type="ECO:0000259" key="6">
    <source>
        <dbReference type="PROSITE" id="PS50043"/>
    </source>
</evidence>
<evidence type="ECO:0000313" key="8">
    <source>
        <dbReference type="EMBL" id="MDA0164778.1"/>
    </source>
</evidence>
<evidence type="ECO:0000313" key="9">
    <source>
        <dbReference type="Proteomes" id="UP001149140"/>
    </source>
</evidence>
<dbReference type="SMART" id="SM00421">
    <property type="entry name" value="HTH_LUXR"/>
    <property type="match status" value="1"/>
</dbReference>
<dbReference type="PRINTS" id="PR00038">
    <property type="entry name" value="HTHLUXR"/>
</dbReference>
<proteinExistence type="predicted"/>
<dbReference type="RefSeq" id="WP_270044028.1">
    <property type="nucleotide sequence ID" value="NZ_JAPDOD010000037.1"/>
</dbReference>
<dbReference type="PANTHER" id="PTHR43214">
    <property type="entry name" value="TWO-COMPONENT RESPONSE REGULATOR"/>
    <property type="match status" value="1"/>
</dbReference>
<dbReference type="GO" id="GO:0006355">
    <property type="term" value="P:regulation of DNA-templated transcription"/>
    <property type="evidence" value="ECO:0007669"/>
    <property type="project" value="InterPro"/>
</dbReference>
<accession>A0A9X3N0F0</accession>
<keyword evidence="4" id="KW-0804">Transcription</keyword>
<dbReference type="GO" id="GO:0000160">
    <property type="term" value="P:phosphorelay signal transduction system"/>
    <property type="evidence" value="ECO:0007669"/>
    <property type="project" value="InterPro"/>
</dbReference>
<dbReference type="InterPro" id="IPR039420">
    <property type="entry name" value="WalR-like"/>
</dbReference>
<evidence type="ECO:0000256" key="1">
    <source>
        <dbReference type="ARBA" id="ARBA00022553"/>
    </source>
</evidence>
<dbReference type="Pfam" id="PF00072">
    <property type="entry name" value="Response_reg"/>
    <property type="match status" value="1"/>
</dbReference>
<sequence>MRVVIGEDSLLLREGIARVLEAAGIDVVGLAGDYDELIAAVTDAEPDVAVTDIRMPPTHTDEGLRAAKHIRAHLPATGVLVLSQYLDEDYVFALLGDGAESLGYMLKDRITDGDAFVDAVRRVAAGDAALDPEVVAHLLGRSSANGPLDDLTERERTVLSEMAEGRSNQAIAARMFLSDRAVERHVTAIFSKLELTATPENHRRVLAVLTYLRA</sequence>
<evidence type="ECO:0000256" key="5">
    <source>
        <dbReference type="PROSITE-ProRule" id="PRU00169"/>
    </source>
</evidence>
<dbReference type="PROSITE" id="PS50043">
    <property type="entry name" value="HTH_LUXR_2"/>
    <property type="match status" value="1"/>
</dbReference>
<dbReference type="InterPro" id="IPR001789">
    <property type="entry name" value="Sig_transdc_resp-reg_receiver"/>
</dbReference>
<evidence type="ECO:0000259" key="7">
    <source>
        <dbReference type="PROSITE" id="PS50110"/>
    </source>
</evidence>
<keyword evidence="1 5" id="KW-0597">Phosphoprotein</keyword>
<dbReference type="AlphaFoldDB" id="A0A9X3N0F0"/>
<feature type="domain" description="Response regulatory" evidence="7">
    <location>
        <begin position="2"/>
        <end position="122"/>
    </location>
</feature>
<dbReference type="SMART" id="SM00448">
    <property type="entry name" value="REC"/>
    <property type="match status" value="1"/>
</dbReference>
<keyword evidence="2" id="KW-0805">Transcription regulation</keyword>
<dbReference type="PANTHER" id="PTHR43214:SF24">
    <property type="entry name" value="TRANSCRIPTIONAL REGULATORY PROTEIN NARL-RELATED"/>
    <property type="match status" value="1"/>
</dbReference>
<feature type="modified residue" description="4-aspartylphosphate" evidence="5">
    <location>
        <position position="52"/>
    </location>
</feature>
<dbReference type="SUPFAM" id="SSF46894">
    <property type="entry name" value="C-terminal effector domain of the bipartite response regulators"/>
    <property type="match status" value="1"/>
</dbReference>
<dbReference type="EMBL" id="JAPDOD010000037">
    <property type="protein sequence ID" value="MDA0164778.1"/>
    <property type="molecule type" value="Genomic_DNA"/>
</dbReference>
<comment type="caution">
    <text evidence="8">The sequence shown here is derived from an EMBL/GenBank/DDBJ whole genome shotgun (WGS) entry which is preliminary data.</text>
</comment>
<evidence type="ECO:0000256" key="3">
    <source>
        <dbReference type="ARBA" id="ARBA00023125"/>
    </source>
</evidence>
<dbReference type="Gene3D" id="3.40.50.2300">
    <property type="match status" value="1"/>
</dbReference>
<name>A0A9X3N0F0_9ACTN</name>
<dbReference type="CDD" id="cd17535">
    <property type="entry name" value="REC_NarL-like"/>
    <property type="match status" value="1"/>
</dbReference>
<organism evidence="8 9">
    <name type="scientific">Solirubrobacter ginsenosidimutans</name>
    <dbReference type="NCBI Taxonomy" id="490573"/>
    <lineage>
        <taxon>Bacteria</taxon>
        <taxon>Bacillati</taxon>
        <taxon>Actinomycetota</taxon>
        <taxon>Thermoleophilia</taxon>
        <taxon>Solirubrobacterales</taxon>
        <taxon>Solirubrobacteraceae</taxon>
        <taxon>Solirubrobacter</taxon>
    </lineage>
</organism>
<dbReference type="InterPro" id="IPR016032">
    <property type="entry name" value="Sig_transdc_resp-reg_C-effctor"/>
</dbReference>
<dbReference type="GO" id="GO:0003677">
    <property type="term" value="F:DNA binding"/>
    <property type="evidence" value="ECO:0007669"/>
    <property type="project" value="UniProtKB-KW"/>
</dbReference>
<keyword evidence="9" id="KW-1185">Reference proteome</keyword>
<dbReference type="InterPro" id="IPR058245">
    <property type="entry name" value="NreC/VraR/RcsB-like_REC"/>
</dbReference>
<dbReference type="InterPro" id="IPR000792">
    <property type="entry name" value="Tscrpt_reg_LuxR_C"/>
</dbReference>
<evidence type="ECO:0000256" key="2">
    <source>
        <dbReference type="ARBA" id="ARBA00023015"/>
    </source>
</evidence>